<dbReference type="InterPro" id="IPR018540">
    <property type="entry name" value="Spo0E-like"/>
</dbReference>
<evidence type="ECO:0000313" key="2">
    <source>
        <dbReference type="Proteomes" id="UP000249260"/>
    </source>
</evidence>
<sequence length="96" mass="10599">MFRGFMNDKMILLHELQVLRTKLFEMAEARGSLTDPDVLAISEAADKLIVTLQQIQKAEMIRVVSTSYVLATDGKTVLTNPNILAAAGRQAVQSHD</sequence>
<gene>
    <name evidence="1" type="ORF">DL346_26940</name>
</gene>
<keyword evidence="2" id="KW-1185">Reference proteome</keyword>
<dbReference type="Pfam" id="PF09388">
    <property type="entry name" value="SpoOE-like"/>
    <property type="match status" value="1"/>
</dbReference>
<protein>
    <recommendedName>
        <fullName evidence="3">Aspartyl-phosphate phosphatase Spo0E family protein</fullName>
    </recommendedName>
</protein>
<dbReference type="InterPro" id="IPR037208">
    <property type="entry name" value="Spo0E-like_sf"/>
</dbReference>
<evidence type="ECO:0000313" key="1">
    <source>
        <dbReference type="EMBL" id="RAP73353.1"/>
    </source>
</evidence>
<dbReference type="InterPro" id="IPR036638">
    <property type="entry name" value="HLH_DNA-bd_sf"/>
</dbReference>
<proteinExistence type="predicted"/>
<dbReference type="EMBL" id="QLUW01000007">
    <property type="protein sequence ID" value="RAP73353.1"/>
    <property type="molecule type" value="Genomic_DNA"/>
</dbReference>
<dbReference type="Gene3D" id="4.10.280.10">
    <property type="entry name" value="Helix-loop-helix DNA-binding domain"/>
    <property type="match status" value="1"/>
</dbReference>
<reference evidence="1 2" key="1">
    <citation type="submission" date="2018-06" db="EMBL/GenBank/DDBJ databases">
        <title>Paenibacillus montanisoli sp. nov., isolated from mountain area soil.</title>
        <authorList>
            <person name="Wu M."/>
        </authorList>
    </citation>
    <scope>NUCLEOTIDE SEQUENCE [LARGE SCALE GENOMIC DNA]</scope>
    <source>
        <strain evidence="1 2">RA17</strain>
    </source>
</reference>
<dbReference type="GO" id="GO:0043937">
    <property type="term" value="P:regulation of sporulation"/>
    <property type="evidence" value="ECO:0007669"/>
    <property type="project" value="InterPro"/>
</dbReference>
<dbReference type="SUPFAM" id="SSF140500">
    <property type="entry name" value="BAS1536-like"/>
    <property type="match status" value="1"/>
</dbReference>
<dbReference type="OrthoDB" id="2679614at2"/>
<name>A0A328TV47_9BACL</name>
<dbReference type="GO" id="GO:0046983">
    <property type="term" value="F:protein dimerization activity"/>
    <property type="evidence" value="ECO:0007669"/>
    <property type="project" value="InterPro"/>
</dbReference>
<dbReference type="AlphaFoldDB" id="A0A328TV47"/>
<accession>A0A328TV47</accession>
<evidence type="ECO:0008006" key="3">
    <source>
        <dbReference type="Google" id="ProtNLM"/>
    </source>
</evidence>
<dbReference type="Proteomes" id="UP000249260">
    <property type="component" value="Unassembled WGS sequence"/>
</dbReference>
<comment type="caution">
    <text evidence="1">The sequence shown here is derived from an EMBL/GenBank/DDBJ whole genome shotgun (WGS) entry which is preliminary data.</text>
</comment>
<organism evidence="1 2">
    <name type="scientific">Paenibacillus montanisoli</name>
    <dbReference type="NCBI Taxonomy" id="2081970"/>
    <lineage>
        <taxon>Bacteria</taxon>
        <taxon>Bacillati</taxon>
        <taxon>Bacillota</taxon>
        <taxon>Bacilli</taxon>
        <taxon>Bacillales</taxon>
        <taxon>Paenibacillaceae</taxon>
        <taxon>Paenibacillus</taxon>
    </lineage>
</organism>